<dbReference type="PANTHER" id="PTHR33087:SF31">
    <property type="entry name" value="OS06G0482850 PROTEIN"/>
    <property type="match status" value="1"/>
</dbReference>
<sequence length="290" mass="31822">MGSHPTGAEPERCYVERTPVMDAEQARLRFALIGQVGNASRNLTAADVASAVAAATGLGVAAFTVTPSYPESFLIICPSQDICDHVLNSNPIPMAATYLSVRPWTRMIRASLKMLYYKVGLELDGIPEHTWDPDMARKLLAKYTWVERLDQATASKADMSTFRLMAWTKDPHGIPPTMVLSVAEPEPQVVYTDAVMQRVFGNLEPCLREKHVLDYPIQIHLRSIADFWSRSPSPDASSPSDNGDSGPDGNPDRSYGFRQGVGPHLSGFRRRDDVAQTAVPAPTTAKERAP</sequence>
<dbReference type="PANTHER" id="PTHR33087">
    <property type="entry name" value="OS07G0539200 PROTEIN"/>
    <property type="match status" value="1"/>
</dbReference>
<dbReference type="InterPro" id="IPR053253">
    <property type="entry name" value="Sex_diff_modulator"/>
</dbReference>
<feature type="compositionally biased region" description="Low complexity" evidence="1">
    <location>
        <begin position="275"/>
        <end position="284"/>
    </location>
</feature>
<evidence type="ECO:0000256" key="1">
    <source>
        <dbReference type="SAM" id="MobiDB-lite"/>
    </source>
</evidence>
<name>A0ABC9CKE0_9POAL</name>
<dbReference type="AlphaFoldDB" id="A0ABC9CKE0"/>
<accession>A0ABC9CKE0</accession>
<dbReference type="EMBL" id="OZ075113">
    <property type="protein sequence ID" value="CAL5021648.1"/>
    <property type="molecule type" value="Genomic_DNA"/>
</dbReference>
<keyword evidence="3" id="KW-1185">Reference proteome</keyword>
<feature type="region of interest" description="Disordered" evidence="1">
    <location>
        <begin position="228"/>
        <end position="290"/>
    </location>
</feature>
<proteinExistence type="predicted"/>
<protein>
    <submittedName>
        <fullName evidence="2">Uncharacterized protein</fullName>
    </submittedName>
</protein>
<evidence type="ECO:0000313" key="2">
    <source>
        <dbReference type="EMBL" id="CAL5021648.1"/>
    </source>
</evidence>
<reference evidence="2" key="1">
    <citation type="submission" date="2024-10" db="EMBL/GenBank/DDBJ databases">
        <authorList>
            <person name="Ryan C."/>
        </authorList>
    </citation>
    <scope>NUCLEOTIDE SEQUENCE [LARGE SCALE GENOMIC DNA]</scope>
</reference>
<feature type="compositionally biased region" description="Low complexity" evidence="1">
    <location>
        <begin position="229"/>
        <end position="254"/>
    </location>
</feature>
<gene>
    <name evidence="2" type="ORF">URODEC1_LOCUS76104</name>
</gene>
<dbReference type="Proteomes" id="UP001497457">
    <property type="component" value="Chromosome 3rd"/>
</dbReference>
<evidence type="ECO:0000313" key="3">
    <source>
        <dbReference type="Proteomes" id="UP001497457"/>
    </source>
</evidence>
<organism evidence="2 3">
    <name type="scientific">Urochloa decumbens</name>
    <dbReference type="NCBI Taxonomy" id="240449"/>
    <lineage>
        <taxon>Eukaryota</taxon>
        <taxon>Viridiplantae</taxon>
        <taxon>Streptophyta</taxon>
        <taxon>Embryophyta</taxon>
        <taxon>Tracheophyta</taxon>
        <taxon>Spermatophyta</taxon>
        <taxon>Magnoliopsida</taxon>
        <taxon>Liliopsida</taxon>
        <taxon>Poales</taxon>
        <taxon>Poaceae</taxon>
        <taxon>PACMAD clade</taxon>
        <taxon>Panicoideae</taxon>
        <taxon>Panicodae</taxon>
        <taxon>Paniceae</taxon>
        <taxon>Melinidinae</taxon>
        <taxon>Urochloa</taxon>
    </lineage>
</organism>